<comment type="caution">
    <text evidence="1">The sequence shown here is derived from an EMBL/GenBank/DDBJ whole genome shotgun (WGS) entry which is preliminary data.</text>
</comment>
<keyword evidence="2" id="KW-1185">Reference proteome</keyword>
<dbReference type="Proteomes" id="UP000733379">
    <property type="component" value="Unassembled WGS sequence"/>
</dbReference>
<dbReference type="RefSeq" id="WP_215923546.1">
    <property type="nucleotide sequence ID" value="NZ_JAHKNI010000022.1"/>
</dbReference>
<name>A0ABS6BBD8_9NOCA</name>
<evidence type="ECO:0000313" key="1">
    <source>
        <dbReference type="EMBL" id="MBU3067463.1"/>
    </source>
</evidence>
<accession>A0ABS6BBD8</accession>
<evidence type="ECO:0000313" key="2">
    <source>
        <dbReference type="Proteomes" id="UP000733379"/>
    </source>
</evidence>
<dbReference type="EMBL" id="JAHKNI010000022">
    <property type="protein sequence ID" value="MBU3067463.1"/>
    <property type="molecule type" value="Genomic_DNA"/>
</dbReference>
<proteinExistence type="predicted"/>
<protein>
    <submittedName>
        <fullName evidence="1">Uncharacterized protein</fullName>
    </submittedName>
</protein>
<reference evidence="1 2" key="1">
    <citation type="submission" date="2021-06" db="EMBL/GenBank/DDBJ databases">
        <title>Actinomycetes sequencing.</title>
        <authorList>
            <person name="Shan Q."/>
        </authorList>
    </citation>
    <scope>NUCLEOTIDE SEQUENCE [LARGE SCALE GENOMIC DNA]</scope>
    <source>
        <strain evidence="1 2">NEAU-G5</strain>
    </source>
</reference>
<gene>
    <name evidence="1" type="ORF">KO481_38815</name>
</gene>
<organism evidence="1 2">
    <name type="scientific">Nocardia albiluteola</name>
    <dbReference type="NCBI Taxonomy" id="2842303"/>
    <lineage>
        <taxon>Bacteria</taxon>
        <taxon>Bacillati</taxon>
        <taxon>Actinomycetota</taxon>
        <taxon>Actinomycetes</taxon>
        <taxon>Mycobacteriales</taxon>
        <taxon>Nocardiaceae</taxon>
        <taxon>Nocardia</taxon>
    </lineage>
</organism>
<sequence length="57" mass="6308">MEDIRRGGGLLIAFHVAMNAPLVVDAGTRRTGFPESVEQVRDEVTRMCLGYLCGDQR</sequence>